<dbReference type="Gene3D" id="2.120.10.80">
    <property type="entry name" value="Kelch-type beta propeller"/>
    <property type="match status" value="1"/>
</dbReference>
<name>A0A9J6EMR3_RHIMP</name>
<dbReference type="AlphaFoldDB" id="A0A9J6EMR3"/>
<evidence type="ECO:0000313" key="1">
    <source>
        <dbReference type="EMBL" id="KAH8035444.1"/>
    </source>
</evidence>
<evidence type="ECO:0000313" key="2">
    <source>
        <dbReference type="Proteomes" id="UP000821866"/>
    </source>
</evidence>
<dbReference type="InterPro" id="IPR015915">
    <property type="entry name" value="Kelch-typ_b-propeller"/>
</dbReference>
<protein>
    <submittedName>
        <fullName evidence="1">Uncharacterized protein</fullName>
    </submittedName>
</protein>
<comment type="caution">
    <text evidence="1">The sequence shown here is derived from an EMBL/GenBank/DDBJ whole genome shotgun (WGS) entry which is preliminary data.</text>
</comment>
<reference evidence="1" key="1">
    <citation type="journal article" date="2020" name="Cell">
        <title>Large-Scale Comparative Analyses of Tick Genomes Elucidate Their Genetic Diversity and Vector Capacities.</title>
        <authorList>
            <consortium name="Tick Genome and Microbiome Consortium (TIGMIC)"/>
            <person name="Jia N."/>
            <person name="Wang J."/>
            <person name="Shi W."/>
            <person name="Du L."/>
            <person name="Sun Y."/>
            <person name="Zhan W."/>
            <person name="Jiang J.F."/>
            <person name="Wang Q."/>
            <person name="Zhang B."/>
            <person name="Ji P."/>
            <person name="Bell-Sakyi L."/>
            <person name="Cui X.M."/>
            <person name="Yuan T.T."/>
            <person name="Jiang B.G."/>
            <person name="Yang W.F."/>
            <person name="Lam T.T."/>
            <person name="Chang Q.C."/>
            <person name="Ding S.J."/>
            <person name="Wang X.J."/>
            <person name="Zhu J.G."/>
            <person name="Ruan X.D."/>
            <person name="Zhao L."/>
            <person name="Wei J.T."/>
            <person name="Ye R.Z."/>
            <person name="Que T.C."/>
            <person name="Du C.H."/>
            <person name="Zhou Y.H."/>
            <person name="Cheng J.X."/>
            <person name="Dai P.F."/>
            <person name="Guo W.B."/>
            <person name="Han X.H."/>
            <person name="Huang E.J."/>
            <person name="Li L.F."/>
            <person name="Wei W."/>
            <person name="Gao Y.C."/>
            <person name="Liu J.Z."/>
            <person name="Shao H.Z."/>
            <person name="Wang X."/>
            <person name="Wang C.C."/>
            <person name="Yang T.C."/>
            <person name="Huo Q.B."/>
            <person name="Li W."/>
            <person name="Chen H.Y."/>
            <person name="Chen S.E."/>
            <person name="Zhou L.G."/>
            <person name="Ni X.B."/>
            <person name="Tian J.H."/>
            <person name="Sheng Y."/>
            <person name="Liu T."/>
            <person name="Pan Y.S."/>
            <person name="Xia L.Y."/>
            <person name="Li J."/>
            <person name="Zhao F."/>
            <person name="Cao W.C."/>
        </authorList>
    </citation>
    <scope>NUCLEOTIDE SEQUENCE</scope>
    <source>
        <strain evidence="1">Rmic-2018</strain>
    </source>
</reference>
<reference evidence="1" key="2">
    <citation type="submission" date="2021-09" db="EMBL/GenBank/DDBJ databases">
        <authorList>
            <person name="Jia N."/>
            <person name="Wang J."/>
            <person name="Shi W."/>
            <person name="Du L."/>
            <person name="Sun Y."/>
            <person name="Zhan W."/>
            <person name="Jiang J."/>
            <person name="Wang Q."/>
            <person name="Zhang B."/>
            <person name="Ji P."/>
            <person name="Sakyi L.B."/>
            <person name="Cui X."/>
            <person name="Yuan T."/>
            <person name="Jiang B."/>
            <person name="Yang W."/>
            <person name="Lam T.T.-Y."/>
            <person name="Chang Q."/>
            <person name="Ding S."/>
            <person name="Wang X."/>
            <person name="Zhu J."/>
            <person name="Ruan X."/>
            <person name="Zhao L."/>
            <person name="Wei J."/>
            <person name="Que T."/>
            <person name="Du C."/>
            <person name="Cheng J."/>
            <person name="Dai P."/>
            <person name="Han X."/>
            <person name="Huang E."/>
            <person name="Gao Y."/>
            <person name="Liu J."/>
            <person name="Shao H."/>
            <person name="Ye R."/>
            <person name="Li L."/>
            <person name="Wei W."/>
            <person name="Wang X."/>
            <person name="Wang C."/>
            <person name="Huo Q."/>
            <person name="Li W."/>
            <person name="Guo W."/>
            <person name="Chen H."/>
            <person name="Chen S."/>
            <person name="Zhou L."/>
            <person name="Zhou L."/>
            <person name="Ni X."/>
            <person name="Tian J."/>
            <person name="Zhou Y."/>
            <person name="Sheng Y."/>
            <person name="Liu T."/>
            <person name="Pan Y."/>
            <person name="Xia L."/>
            <person name="Li J."/>
            <person name="Zhao F."/>
            <person name="Cao W."/>
        </authorList>
    </citation>
    <scope>NUCLEOTIDE SEQUENCE</scope>
    <source>
        <strain evidence="1">Rmic-2018</strain>
        <tissue evidence="1">Larvae</tissue>
    </source>
</reference>
<accession>A0A9J6EMR3</accession>
<organism evidence="1 2">
    <name type="scientific">Rhipicephalus microplus</name>
    <name type="common">Cattle tick</name>
    <name type="synonym">Boophilus microplus</name>
    <dbReference type="NCBI Taxonomy" id="6941"/>
    <lineage>
        <taxon>Eukaryota</taxon>
        <taxon>Metazoa</taxon>
        <taxon>Ecdysozoa</taxon>
        <taxon>Arthropoda</taxon>
        <taxon>Chelicerata</taxon>
        <taxon>Arachnida</taxon>
        <taxon>Acari</taxon>
        <taxon>Parasitiformes</taxon>
        <taxon>Ixodida</taxon>
        <taxon>Ixodoidea</taxon>
        <taxon>Ixodidae</taxon>
        <taxon>Rhipicephalinae</taxon>
        <taxon>Rhipicephalus</taxon>
        <taxon>Boophilus</taxon>
    </lineage>
</organism>
<dbReference type="EMBL" id="JABSTU010000003">
    <property type="protein sequence ID" value="KAH8035444.1"/>
    <property type="molecule type" value="Genomic_DNA"/>
</dbReference>
<sequence>MLMHSSKFKALTFLPLRQVWILGGDKPMKSGFSLAPFYCFYTDLNVESDPNLLGALKGVRNCFSNDEVVGLIQCASAESSLSSIFQLAILRPAHKLLTNTSDESAPFTAVHTVTHGCVVLAYEEADDRWHRVAMLPEPRHHHAGAIIGDNVYVVGMGGHWYSLPRFLEDLVVVSTPHEHIALILYIAEGLRLGEDTYPVFF</sequence>
<proteinExistence type="predicted"/>
<gene>
    <name evidence="1" type="ORF">HPB51_005632</name>
</gene>
<keyword evidence="2" id="KW-1185">Reference proteome</keyword>
<dbReference type="SUPFAM" id="SSF117281">
    <property type="entry name" value="Kelch motif"/>
    <property type="match status" value="1"/>
</dbReference>
<dbReference type="Proteomes" id="UP000821866">
    <property type="component" value="Chromosome 11"/>
</dbReference>